<keyword evidence="3" id="KW-1185">Reference proteome</keyword>
<comment type="caution">
    <text evidence="2">The sequence shown here is derived from an EMBL/GenBank/DDBJ whole genome shotgun (WGS) entry which is preliminary data.</text>
</comment>
<evidence type="ECO:0000313" key="2">
    <source>
        <dbReference type="EMBL" id="CAG2210875.1"/>
    </source>
</evidence>
<dbReference type="OrthoDB" id="412793at2759"/>
<feature type="region of interest" description="Disordered" evidence="1">
    <location>
        <begin position="346"/>
        <end position="374"/>
    </location>
</feature>
<evidence type="ECO:0000313" key="3">
    <source>
        <dbReference type="Proteomes" id="UP000683360"/>
    </source>
</evidence>
<reference evidence="2" key="1">
    <citation type="submission" date="2021-03" db="EMBL/GenBank/DDBJ databases">
        <authorList>
            <person name="Bekaert M."/>
        </authorList>
    </citation>
    <scope>NUCLEOTIDE SEQUENCE</scope>
</reference>
<proteinExistence type="predicted"/>
<protein>
    <submittedName>
        <fullName evidence="2">Uncharacterized protein</fullName>
    </submittedName>
</protein>
<feature type="compositionally biased region" description="Basic and acidic residues" evidence="1">
    <location>
        <begin position="346"/>
        <end position="366"/>
    </location>
</feature>
<dbReference type="AlphaFoldDB" id="A0A8S3RVU9"/>
<name>A0A8S3RVU9_MYTED</name>
<dbReference type="Proteomes" id="UP000683360">
    <property type="component" value="Unassembled WGS sequence"/>
</dbReference>
<organism evidence="2 3">
    <name type="scientific">Mytilus edulis</name>
    <name type="common">Blue mussel</name>
    <dbReference type="NCBI Taxonomy" id="6550"/>
    <lineage>
        <taxon>Eukaryota</taxon>
        <taxon>Metazoa</taxon>
        <taxon>Spiralia</taxon>
        <taxon>Lophotrochozoa</taxon>
        <taxon>Mollusca</taxon>
        <taxon>Bivalvia</taxon>
        <taxon>Autobranchia</taxon>
        <taxon>Pteriomorphia</taxon>
        <taxon>Mytilida</taxon>
        <taxon>Mytiloidea</taxon>
        <taxon>Mytilidae</taxon>
        <taxon>Mytilinae</taxon>
        <taxon>Mytilus</taxon>
    </lineage>
</organism>
<accession>A0A8S3RVU9</accession>
<gene>
    <name evidence="2" type="ORF">MEDL_24936</name>
</gene>
<dbReference type="EMBL" id="CAJPWZ010001246">
    <property type="protein sequence ID" value="CAG2210875.1"/>
    <property type="molecule type" value="Genomic_DNA"/>
</dbReference>
<sequence>MFTKNDNRSTFLRKQDVDFRSLTRTKHEVASIDVRNCYGYCSYECSGNSSVYNCLYNTKNKTYTEFCEKNEEARAGLKYVISGTYRNVKCSEERYQPFTFWTNRSTYCLYLKSPCSETGQLVFDNTSTIGDSTCRCDYTRHYAFLSLPRNPCFCKPSVEDCSCYIKQCPNNTTLSPDYECRNLNSTEKSFNCNPVIHTRTNGSDIDTLPNGTEQFQPQIKTLRTTLAVKIVCICIIAGITKCYKETATNTLGFKERGQKPWISNESWKLVDERRQLKERTNNSRSERVKNNLHAKYSDKDKEVKKSMRNDKRQWTDNLIEEAEKAASNGMMKTVYEVTRTICNEKQKPPQVIKDKSGNPLSSHDEPGAPQGAALYDCRGRTLNSWGKYGQNIQA</sequence>
<evidence type="ECO:0000256" key="1">
    <source>
        <dbReference type="SAM" id="MobiDB-lite"/>
    </source>
</evidence>